<dbReference type="PANTHER" id="PTHR23130">
    <property type="entry name" value="CYTOCHROME B561 AND DOMON DOMAIN-CONTAINING PROTEIN"/>
    <property type="match status" value="1"/>
</dbReference>
<dbReference type="Pfam" id="PF04526">
    <property type="entry name" value="DUF568"/>
    <property type="match status" value="1"/>
</dbReference>
<dbReference type="EMBL" id="JACEFO010000521">
    <property type="protein sequence ID" value="KAF8766028.1"/>
    <property type="molecule type" value="Genomic_DNA"/>
</dbReference>
<evidence type="ECO:0000256" key="4">
    <source>
        <dbReference type="ARBA" id="ARBA00023136"/>
    </source>
</evidence>
<dbReference type="OrthoDB" id="19261at2759"/>
<feature type="chain" id="PRO_5032884419" description="DOMON domain-containing protein" evidence="5">
    <location>
        <begin position="38"/>
        <end position="213"/>
    </location>
</feature>
<keyword evidence="8" id="KW-1185">Reference proteome</keyword>
<gene>
    <name evidence="7" type="ORF">HU200_007870</name>
</gene>
<proteinExistence type="predicted"/>
<feature type="domain" description="DOMON" evidence="6">
    <location>
        <begin position="64"/>
        <end position="185"/>
    </location>
</feature>
<comment type="caution">
    <text evidence="7">The sequence shown here is derived from an EMBL/GenBank/DDBJ whole genome shotgun (WGS) entry which is preliminary data.</text>
</comment>
<dbReference type="InterPro" id="IPR005018">
    <property type="entry name" value="DOMON_domain"/>
</dbReference>
<comment type="subcellular location">
    <subcellularLocation>
        <location evidence="1">Membrane</location>
    </subcellularLocation>
</comment>
<dbReference type="GO" id="GO:0016020">
    <property type="term" value="C:membrane"/>
    <property type="evidence" value="ECO:0007669"/>
    <property type="project" value="UniProtKB-SubCell"/>
</dbReference>
<dbReference type="AlphaFoldDB" id="A0A835FMN7"/>
<protein>
    <recommendedName>
        <fullName evidence="6">DOMON domain-containing protein</fullName>
    </recommendedName>
</protein>
<sequence length="213" mass="21600">MAAAATAHRTSTSSTFVSMAVVLVVAVACSLLPPSSGADACSSHTFSGNGGGRLYASCAALPRLGATLHYNYTAATNTVAVAFRAPQAKSDDGWVAWGINPSGRASMVGTQAVVAFRRANGTLAVYPTVLDSYAPSMAPAAPGDLAFPVSDVAAEHVDGKEMVVYAAVALPAGKGSKFTHVWQQGSAVVKDVPAAHPTTGDNVLSTATIDFSE</sequence>
<dbReference type="PROSITE" id="PS50836">
    <property type="entry name" value="DOMON"/>
    <property type="match status" value="1"/>
</dbReference>
<keyword evidence="2" id="KW-0813">Transport</keyword>
<evidence type="ECO:0000313" key="8">
    <source>
        <dbReference type="Proteomes" id="UP000636709"/>
    </source>
</evidence>
<organism evidence="7 8">
    <name type="scientific">Digitaria exilis</name>
    <dbReference type="NCBI Taxonomy" id="1010633"/>
    <lineage>
        <taxon>Eukaryota</taxon>
        <taxon>Viridiplantae</taxon>
        <taxon>Streptophyta</taxon>
        <taxon>Embryophyta</taxon>
        <taxon>Tracheophyta</taxon>
        <taxon>Spermatophyta</taxon>
        <taxon>Magnoliopsida</taxon>
        <taxon>Liliopsida</taxon>
        <taxon>Poales</taxon>
        <taxon>Poaceae</taxon>
        <taxon>PACMAD clade</taxon>
        <taxon>Panicoideae</taxon>
        <taxon>Panicodae</taxon>
        <taxon>Paniceae</taxon>
        <taxon>Anthephorinae</taxon>
        <taxon>Digitaria</taxon>
    </lineage>
</organism>
<dbReference type="InterPro" id="IPR045265">
    <property type="entry name" value="AIR12_DOMON"/>
</dbReference>
<dbReference type="Proteomes" id="UP000636709">
    <property type="component" value="Unassembled WGS sequence"/>
</dbReference>
<evidence type="ECO:0000256" key="2">
    <source>
        <dbReference type="ARBA" id="ARBA00022448"/>
    </source>
</evidence>
<keyword evidence="3 5" id="KW-0732">Signal</keyword>
<accession>A0A835FMN7</accession>
<dbReference type="CDD" id="cd09629">
    <property type="entry name" value="DOMON_CIL1_like"/>
    <property type="match status" value="1"/>
</dbReference>
<evidence type="ECO:0000313" key="7">
    <source>
        <dbReference type="EMBL" id="KAF8766028.1"/>
    </source>
</evidence>
<feature type="signal peptide" evidence="5">
    <location>
        <begin position="1"/>
        <end position="37"/>
    </location>
</feature>
<dbReference type="PANTHER" id="PTHR23130:SF159">
    <property type="entry name" value="OS08G0335600 PROTEIN"/>
    <property type="match status" value="1"/>
</dbReference>
<name>A0A835FMN7_9POAL</name>
<reference evidence="7" key="1">
    <citation type="submission" date="2020-07" db="EMBL/GenBank/DDBJ databases">
        <title>Genome sequence and genetic diversity analysis of an under-domesticated orphan crop, white fonio (Digitaria exilis).</title>
        <authorList>
            <person name="Bennetzen J.L."/>
            <person name="Chen S."/>
            <person name="Ma X."/>
            <person name="Wang X."/>
            <person name="Yssel A.E.J."/>
            <person name="Chaluvadi S.R."/>
            <person name="Johnson M."/>
            <person name="Gangashetty P."/>
            <person name="Hamidou F."/>
            <person name="Sanogo M.D."/>
            <person name="Zwaenepoel A."/>
            <person name="Wallace J."/>
            <person name="Van De Peer Y."/>
            <person name="Van Deynze A."/>
        </authorList>
    </citation>
    <scope>NUCLEOTIDE SEQUENCE</scope>
    <source>
        <tissue evidence="7">Leaves</tissue>
    </source>
</reference>
<evidence type="ECO:0000256" key="3">
    <source>
        <dbReference type="ARBA" id="ARBA00022729"/>
    </source>
</evidence>
<evidence type="ECO:0000259" key="6">
    <source>
        <dbReference type="PROSITE" id="PS50836"/>
    </source>
</evidence>
<evidence type="ECO:0000256" key="1">
    <source>
        <dbReference type="ARBA" id="ARBA00004370"/>
    </source>
</evidence>
<evidence type="ECO:0000256" key="5">
    <source>
        <dbReference type="SAM" id="SignalP"/>
    </source>
</evidence>
<keyword evidence="4" id="KW-0472">Membrane</keyword>